<dbReference type="InterPro" id="IPR013808">
    <property type="entry name" value="Transglutaminase_AS"/>
</dbReference>
<dbReference type="InterPro" id="IPR036985">
    <property type="entry name" value="Transglutaminase-like_sf"/>
</dbReference>
<dbReference type="InterPro" id="IPR002931">
    <property type="entry name" value="Transglutaminase-like"/>
</dbReference>
<dbReference type="Gene3D" id="3.90.260.10">
    <property type="entry name" value="Transglutaminase-like"/>
    <property type="match status" value="1"/>
</dbReference>
<dbReference type="PANTHER" id="PTHR11590">
    <property type="entry name" value="PROTEIN-GLUTAMINE GAMMA-GLUTAMYLTRANSFERASE"/>
    <property type="match status" value="1"/>
</dbReference>
<dbReference type="SUPFAM" id="SSF54001">
    <property type="entry name" value="Cysteine proteinases"/>
    <property type="match status" value="1"/>
</dbReference>
<evidence type="ECO:0000313" key="3">
    <source>
        <dbReference type="EMBL" id="UYV85179.1"/>
    </source>
</evidence>
<keyword evidence="4" id="KW-1185">Reference proteome</keyword>
<dbReference type="Proteomes" id="UP001235939">
    <property type="component" value="Chromosome X"/>
</dbReference>
<dbReference type="Gene3D" id="2.60.40.10">
    <property type="entry name" value="Immunoglobulins"/>
    <property type="match status" value="3"/>
</dbReference>
<dbReference type="PIRSF" id="PIRSF000459">
    <property type="entry name" value="TGM_EBP42"/>
    <property type="match status" value="1"/>
</dbReference>
<accession>A0ABY6LWB1</accession>
<dbReference type="Pfam" id="PF00927">
    <property type="entry name" value="Transglut_C"/>
    <property type="match status" value="2"/>
</dbReference>
<sequence>MKAWHISGAAGVTTWELYHDQNAARHNTRQYELLDGPNPALVLRRGQTFFFVCRMTRPVDPERENIILELAFGSNPSVVKGTLVRLRLQSSKFQRPSGSWDAKLPHPGGPTLSVEVAIPFNAGVGLWRMRLVASPSGGVTPRLSQCPELVYILFNPWSKEDPCYLSKKEDREEYVLNEVGKIFVGTYQQPTGRRWIYGQFGVAVLPAVMFVLERSKLDYTARGNPVRVARAVAALVNAQDENGVIVGNWSGQYEGGTAPWTWTGSAAILEQFLQSGGVPVKFGQCWVFAGVAATICRALGIPCRTVTNFVSAHDTDETLTIDKYFNETGEEIPGTTSDSIWNFHVWNDCWMARPDLPVGYGGWQAIDATPQETSEGVYRAGPASLEAIRRGEIGFLYDSPFIFSEVNADIMHWQKDEGSDLGWRKLNTDKYHIGRCILTKMVGVDDDEGDKDSANIIDEYKKKEGTLEERMAVLNAARVGNRGHIYDLPSEGGDVVLDLLDIEVVPIGKPFRVMVSIHNKSREIRTIAALLSASTVHYTGVTASCVKNEAIRLAVPPGQKETVHITVMPEEYLEKLVEYCMMKIYALATVRETRQTWAEEDDFLVTKPHLNIKVTSSLTKNSALNTKIYENPQVGRPFNVNFNFQNPLNKKLQNCKLTIEGPGLSEPMILRVRDVEPEAAMSHNVSLQPRRDGSRKLVAVFNSDQLLEIQGSLQITVLP</sequence>
<dbReference type="InterPro" id="IPR050779">
    <property type="entry name" value="Transglutaminase"/>
</dbReference>
<reference evidence="3 4" key="1">
    <citation type="submission" date="2022-03" db="EMBL/GenBank/DDBJ databases">
        <title>A chromosomal length assembly of Cordylochernes scorpioides.</title>
        <authorList>
            <person name="Zeh D."/>
            <person name="Zeh J."/>
        </authorList>
    </citation>
    <scope>NUCLEOTIDE SEQUENCE [LARGE SCALE GENOMIC DNA]</scope>
    <source>
        <strain evidence="3">IN4F17</strain>
        <tissue evidence="3">Whole Body</tissue>
    </source>
</reference>
<comment type="similarity">
    <text evidence="1">Belongs to the transglutaminase superfamily. Transglutaminase family.</text>
</comment>
<dbReference type="InterPro" id="IPR008958">
    <property type="entry name" value="Transglutaminase_C"/>
</dbReference>
<dbReference type="PROSITE" id="PS00547">
    <property type="entry name" value="TRANSGLUTAMINASES"/>
    <property type="match status" value="1"/>
</dbReference>
<dbReference type="InterPro" id="IPR023608">
    <property type="entry name" value="Transglutaminase_animal"/>
</dbReference>
<dbReference type="InterPro" id="IPR001102">
    <property type="entry name" value="Transglutaminase_N"/>
</dbReference>
<dbReference type="Pfam" id="PF00868">
    <property type="entry name" value="Transglut_N"/>
    <property type="match status" value="1"/>
</dbReference>
<proteinExistence type="inferred from homology"/>
<dbReference type="SMART" id="SM00460">
    <property type="entry name" value="TGc"/>
    <property type="match status" value="1"/>
</dbReference>
<dbReference type="SUPFAM" id="SSF81296">
    <property type="entry name" value="E set domains"/>
    <property type="match status" value="1"/>
</dbReference>
<name>A0ABY6LWB1_9ARAC</name>
<dbReference type="InterPro" id="IPR013783">
    <property type="entry name" value="Ig-like_fold"/>
</dbReference>
<dbReference type="InterPro" id="IPR038765">
    <property type="entry name" value="Papain-like_cys_pep_sf"/>
</dbReference>
<dbReference type="Pfam" id="PF01841">
    <property type="entry name" value="Transglut_core"/>
    <property type="match status" value="1"/>
</dbReference>
<feature type="domain" description="Transglutaminase-like" evidence="2">
    <location>
        <begin position="277"/>
        <end position="370"/>
    </location>
</feature>
<evidence type="ECO:0000313" key="4">
    <source>
        <dbReference type="Proteomes" id="UP001235939"/>
    </source>
</evidence>
<dbReference type="InterPro" id="IPR014756">
    <property type="entry name" value="Ig_E-set"/>
</dbReference>
<protein>
    <submittedName>
        <fullName evidence="3">F13A1</fullName>
    </submittedName>
</protein>
<gene>
    <name evidence="3" type="ORF">LAZ67_X004826</name>
</gene>
<dbReference type="EMBL" id="CP092886">
    <property type="protein sequence ID" value="UYV85179.1"/>
    <property type="molecule type" value="Genomic_DNA"/>
</dbReference>
<organism evidence="3 4">
    <name type="scientific">Cordylochernes scorpioides</name>
    <dbReference type="NCBI Taxonomy" id="51811"/>
    <lineage>
        <taxon>Eukaryota</taxon>
        <taxon>Metazoa</taxon>
        <taxon>Ecdysozoa</taxon>
        <taxon>Arthropoda</taxon>
        <taxon>Chelicerata</taxon>
        <taxon>Arachnida</taxon>
        <taxon>Pseudoscorpiones</taxon>
        <taxon>Cheliferoidea</taxon>
        <taxon>Chernetidae</taxon>
        <taxon>Cordylochernes</taxon>
    </lineage>
</organism>
<dbReference type="PANTHER" id="PTHR11590:SF40">
    <property type="entry name" value="HEMOCYTE PROTEIN-GLUTAMINE GAMMA-GLUTAMYLTRANSFERASE-LIKE PROTEIN"/>
    <property type="match status" value="1"/>
</dbReference>
<dbReference type="SUPFAM" id="SSF49309">
    <property type="entry name" value="Transglutaminase, two C-terminal domains"/>
    <property type="match status" value="2"/>
</dbReference>
<evidence type="ECO:0000256" key="1">
    <source>
        <dbReference type="ARBA" id="ARBA00005968"/>
    </source>
</evidence>
<dbReference type="InterPro" id="IPR036238">
    <property type="entry name" value="Transglutaminase_C_sf"/>
</dbReference>
<evidence type="ECO:0000259" key="2">
    <source>
        <dbReference type="SMART" id="SM00460"/>
    </source>
</evidence>